<keyword evidence="5" id="KW-1185">Reference proteome</keyword>
<dbReference type="AlphaFoldDB" id="A0AAD7K027"/>
<dbReference type="SUPFAM" id="SSF51735">
    <property type="entry name" value="NAD(P)-binding Rossmann-fold domains"/>
    <property type="match status" value="1"/>
</dbReference>
<organism evidence="4 5">
    <name type="scientific">Mycena maculata</name>
    <dbReference type="NCBI Taxonomy" id="230809"/>
    <lineage>
        <taxon>Eukaryota</taxon>
        <taxon>Fungi</taxon>
        <taxon>Dikarya</taxon>
        <taxon>Basidiomycota</taxon>
        <taxon>Agaricomycotina</taxon>
        <taxon>Agaricomycetes</taxon>
        <taxon>Agaricomycetidae</taxon>
        <taxon>Agaricales</taxon>
        <taxon>Marasmiineae</taxon>
        <taxon>Mycenaceae</taxon>
        <taxon>Mycena</taxon>
    </lineage>
</organism>
<dbReference type="Pfam" id="PF05368">
    <property type="entry name" value="NmrA"/>
    <property type="match status" value="1"/>
</dbReference>
<dbReference type="Proteomes" id="UP001215280">
    <property type="component" value="Unassembled WGS sequence"/>
</dbReference>
<protein>
    <submittedName>
        <fullName evidence="4">NmrA-like family-domain-containing protein</fullName>
    </submittedName>
</protein>
<comment type="similarity">
    <text evidence="1">Belongs to the NmrA-type oxidoreductase family.</text>
</comment>
<evidence type="ECO:0000313" key="4">
    <source>
        <dbReference type="EMBL" id="KAJ7772956.1"/>
    </source>
</evidence>
<dbReference type="InterPro" id="IPR051164">
    <property type="entry name" value="NmrA-like_oxidored"/>
</dbReference>
<reference evidence="4" key="1">
    <citation type="submission" date="2023-03" db="EMBL/GenBank/DDBJ databases">
        <title>Massive genome expansion in bonnet fungi (Mycena s.s.) driven by repeated elements and novel gene families across ecological guilds.</title>
        <authorList>
            <consortium name="Lawrence Berkeley National Laboratory"/>
            <person name="Harder C.B."/>
            <person name="Miyauchi S."/>
            <person name="Viragh M."/>
            <person name="Kuo A."/>
            <person name="Thoen E."/>
            <person name="Andreopoulos B."/>
            <person name="Lu D."/>
            <person name="Skrede I."/>
            <person name="Drula E."/>
            <person name="Henrissat B."/>
            <person name="Morin E."/>
            <person name="Kohler A."/>
            <person name="Barry K."/>
            <person name="LaButti K."/>
            <person name="Morin E."/>
            <person name="Salamov A."/>
            <person name="Lipzen A."/>
            <person name="Mereny Z."/>
            <person name="Hegedus B."/>
            <person name="Baldrian P."/>
            <person name="Stursova M."/>
            <person name="Weitz H."/>
            <person name="Taylor A."/>
            <person name="Grigoriev I.V."/>
            <person name="Nagy L.G."/>
            <person name="Martin F."/>
            <person name="Kauserud H."/>
        </authorList>
    </citation>
    <scope>NUCLEOTIDE SEQUENCE</scope>
    <source>
        <strain evidence="4">CBHHK188m</strain>
    </source>
</reference>
<proteinExistence type="inferred from homology"/>
<evidence type="ECO:0000259" key="3">
    <source>
        <dbReference type="Pfam" id="PF05368"/>
    </source>
</evidence>
<feature type="domain" description="NmrA-like" evidence="3">
    <location>
        <begin position="49"/>
        <end position="251"/>
    </location>
</feature>
<dbReference type="EMBL" id="JARJLG010000018">
    <property type="protein sequence ID" value="KAJ7772956.1"/>
    <property type="molecule type" value="Genomic_DNA"/>
</dbReference>
<name>A0AAD7K027_9AGAR</name>
<dbReference type="InterPro" id="IPR008030">
    <property type="entry name" value="NmrA-like"/>
</dbReference>
<accession>A0AAD7K027</accession>
<evidence type="ECO:0000313" key="5">
    <source>
        <dbReference type="Proteomes" id="UP001215280"/>
    </source>
</evidence>
<dbReference type="PANTHER" id="PTHR42748">
    <property type="entry name" value="NITROGEN METABOLITE REPRESSION PROTEIN NMRA FAMILY MEMBER"/>
    <property type="match status" value="1"/>
</dbReference>
<dbReference type="InterPro" id="IPR036291">
    <property type="entry name" value="NAD(P)-bd_dom_sf"/>
</dbReference>
<keyword evidence="2" id="KW-0521">NADP</keyword>
<sequence>MQLERVSGVMLRIELTMRALIKASPPEQFKSIPTIFEHYFPRTCPHPELSVFGATGLQGSAVVDALLKDGTFTPRAITRNPDSETSLKLKERGVQVVKADSGDKASLVSALQGSEAVFGVTVPILPAIRASGPNELTQGKNMVDASKEAGVKFFIFSSLPSLIKLSGGKYTNVSSYEDKDAIEEYLRASGIANASLLLGTFLENFWTHGNLKKTSTGFHISAPGNYSLSSLFTWVQHDVSESVLALLKSYTDRTKNISGKSYPVLTALYAAHSEYNGIFTAEQVRNPHLVTLGAKFGSMEEFMEVEIKKRFGQ</sequence>
<comment type="caution">
    <text evidence="4">The sequence shown here is derived from an EMBL/GenBank/DDBJ whole genome shotgun (WGS) entry which is preliminary data.</text>
</comment>
<dbReference type="PANTHER" id="PTHR42748:SF7">
    <property type="entry name" value="NMRA LIKE REDOX SENSOR 1-RELATED"/>
    <property type="match status" value="1"/>
</dbReference>
<dbReference type="Gene3D" id="3.90.25.10">
    <property type="entry name" value="UDP-galactose 4-epimerase, domain 1"/>
    <property type="match status" value="1"/>
</dbReference>
<evidence type="ECO:0000256" key="2">
    <source>
        <dbReference type="ARBA" id="ARBA00022857"/>
    </source>
</evidence>
<gene>
    <name evidence="4" type="ORF">DFH07DRAFT_952928</name>
</gene>
<dbReference type="Gene3D" id="3.40.50.720">
    <property type="entry name" value="NAD(P)-binding Rossmann-like Domain"/>
    <property type="match status" value="1"/>
</dbReference>
<evidence type="ECO:0000256" key="1">
    <source>
        <dbReference type="ARBA" id="ARBA00006328"/>
    </source>
</evidence>